<dbReference type="RefSeq" id="WP_177719107.1">
    <property type="nucleotide sequence ID" value="NZ_JACRSQ010000002.1"/>
</dbReference>
<proteinExistence type="predicted"/>
<name>A0A926DQQ5_9FIRM</name>
<evidence type="ECO:0000313" key="2">
    <source>
        <dbReference type="Proteomes" id="UP000657006"/>
    </source>
</evidence>
<keyword evidence="2" id="KW-1185">Reference proteome</keyword>
<dbReference type="Proteomes" id="UP000657006">
    <property type="component" value="Unassembled WGS sequence"/>
</dbReference>
<reference evidence="1" key="1">
    <citation type="submission" date="2020-08" db="EMBL/GenBank/DDBJ databases">
        <title>Genome public.</title>
        <authorList>
            <person name="Liu C."/>
            <person name="Sun Q."/>
        </authorList>
    </citation>
    <scope>NUCLEOTIDE SEQUENCE</scope>
    <source>
        <strain evidence="1">NSJ-32</strain>
    </source>
</reference>
<comment type="caution">
    <text evidence="1">The sequence shown here is derived from an EMBL/GenBank/DDBJ whole genome shotgun (WGS) entry which is preliminary data.</text>
</comment>
<gene>
    <name evidence="1" type="ORF">H8730_01670</name>
</gene>
<dbReference type="EMBL" id="JACRSQ010000002">
    <property type="protein sequence ID" value="MBC8542261.1"/>
    <property type="molecule type" value="Genomic_DNA"/>
</dbReference>
<sequence>MEQIQYMQALYEMDVEPQEISNTFVDHFLIHFYQYSKKFYQEPPEVFFSKYLSFHFPRDCGGLLPQQTLDCIRALEERHSQCEGKLDRRTIRACRTACEEAKTVLPRLLDLKRRLRILTGEAVVQYAPLIIDINKYRQQRQPARKKEDFTERSYVETGYFQVLAVLSNQMVMLTKIGEEEKKIKVVLEREQLRHMRTGDILQLKVVRRLFYTTWDMEEVRGCYSPVGRSFLPV</sequence>
<organism evidence="1 2">
    <name type="scientific">Bianquea renquensis</name>
    <dbReference type="NCBI Taxonomy" id="2763661"/>
    <lineage>
        <taxon>Bacteria</taxon>
        <taxon>Bacillati</taxon>
        <taxon>Bacillota</taxon>
        <taxon>Clostridia</taxon>
        <taxon>Eubacteriales</taxon>
        <taxon>Bianqueaceae</taxon>
        <taxon>Bianquea</taxon>
    </lineage>
</organism>
<protein>
    <submittedName>
        <fullName evidence="1">Uncharacterized protein</fullName>
    </submittedName>
</protein>
<evidence type="ECO:0000313" key="1">
    <source>
        <dbReference type="EMBL" id="MBC8542261.1"/>
    </source>
</evidence>
<accession>A0A926DQQ5</accession>
<dbReference type="AlphaFoldDB" id="A0A926DQQ5"/>